<dbReference type="PANTHER" id="PTHR41251:SF1">
    <property type="entry name" value="NON-HOMOLOGOUS END JOINING PROTEIN KU"/>
    <property type="match status" value="1"/>
</dbReference>
<dbReference type="Proteomes" id="UP000583266">
    <property type="component" value="Unassembled WGS sequence"/>
</dbReference>
<dbReference type="InterPro" id="IPR009187">
    <property type="entry name" value="Prok_Ku"/>
</dbReference>
<dbReference type="CDD" id="cd00789">
    <property type="entry name" value="KU_like"/>
    <property type="match status" value="1"/>
</dbReference>
<dbReference type="RefSeq" id="WP_169223109.1">
    <property type="nucleotide sequence ID" value="NZ_JABBGC010000001.1"/>
</dbReference>
<evidence type="ECO:0000259" key="3">
    <source>
        <dbReference type="SMART" id="SM00559"/>
    </source>
</evidence>
<protein>
    <recommendedName>
        <fullName evidence="2">Non-homologous end joining protein Ku</fullName>
    </recommendedName>
</protein>
<proteinExistence type="inferred from homology"/>
<evidence type="ECO:0000313" key="5">
    <source>
        <dbReference type="Proteomes" id="UP000583266"/>
    </source>
</evidence>
<comment type="subunit">
    <text evidence="2">Homodimer. Interacts with LigD.</text>
</comment>
<dbReference type="SUPFAM" id="SSF100939">
    <property type="entry name" value="SPOC domain-like"/>
    <property type="match status" value="1"/>
</dbReference>
<dbReference type="SMART" id="SM00559">
    <property type="entry name" value="Ku78"/>
    <property type="match status" value="1"/>
</dbReference>
<dbReference type="InterPro" id="IPR006164">
    <property type="entry name" value="DNA_bd_Ku70/Ku80"/>
</dbReference>
<dbReference type="GO" id="GO:0003690">
    <property type="term" value="F:double-stranded DNA binding"/>
    <property type="evidence" value="ECO:0007669"/>
    <property type="project" value="UniProtKB-UniRule"/>
</dbReference>
<evidence type="ECO:0000256" key="2">
    <source>
        <dbReference type="HAMAP-Rule" id="MF_01875"/>
    </source>
</evidence>
<feature type="domain" description="Ku" evidence="3">
    <location>
        <begin position="52"/>
        <end position="179"/>
    </location>
</feature>
<dbReference type="Pfam" id="PF02735">
    <property type="entry name" value="Ku"/>
    <property type="match status" value="1"/>
</dbReference>
<accession>A0A848GD79</accession>
<name>A0A848GD79_9BACT</name>
<dbReference type="PANTHER" id="PTHR41251">
    <property type="entry name" value="NON-HOMOLOGOUS END JOINING PROTEIN KU"/>
    <property type="match status" value="1"/>
</dbReference>
<organism evidence="4 5">
    <name type="scientific">Chitinophaga fulva</name>
    <dbReference type="NCBI Taxonomy" id="2728842"/>
    <lineage>
        <taxon>Bacteria</taxon>
        <taxon>Pseudomonadati</taxon>
        <taxon>Bacteroidota</taxon>
        <taxon>Chitinophagia</taxon>
        <taxon>Chitinophagales</taxon>
        <taxon>Chitinophagaceae</taxon>
        <taxon>Chitinophaga</taxon>
    </lineage>
</organism>
<keyword evidence="2" id="KW-0233">DNA recombination</keyword>
<comment type="similarity">
    <text evidence="2">Belongs to the prokaryotic Ku family.</text>
</comment>
<sequence length="262" mass="29839">MRAIWSGSIGFGLVNIPVKLYSATQDSKLDLDMLDSQGLAHIRFKRVNENTGKEVPWEQIVKGYLYNDEYVVLEDDDFEAASPKKSKIIEIESFVDEASIDDIYFENPYFLEPAKGGEKAYELLLEALQKTGKAGLSRFVLRTQEHLSVIRPRENYLLLQQLRYEEEIRSAEDLSLPDNVKIAKRELDMAIELIKQYAAKFDISQYKDEYKAELLKIIKAKASGKKPVVKKLQVVHTKSDDLFDQLKASLGAKPSSSKKRAS</sequence>
<dbReference type="InterPro" id="IPR016194">
    <property type="entry name" value="SPOC-like_C_dom_sf"/>
</dbReference>
<dbReference type="NCBIfam" id="TIGR02772">
    <property type="entry name" value="Ku_bact"/>
    <property type="match status" value="1"/>
</dbReference>
<dbReference type="PIRSF" id="PIRSF006493">
    <property type="entry name" value="Prok_Ku"/>
    <property type="match status" value="1"/>
</dbReference>
<keyword evidence="2" id="KW-0234">DNA repair</keyword>
<dbReference type="HAMAP" id="MF_01875">
    <property type="entry name" value="Prokaryotic_Ku"/>
    <property type="match status" value="1"/>
</dbReference>
<keyword evidence="1 2" id="KW-0238">DNA-binding</keyword>
<keyword evidence="5" id="KW-1185">Reference proteome</keyword>
<dbReference type="EMBL" id="JABBGC010000001">
    <property type="protein sequence ID" value="NML35936.1"/>
    <property type="molecule type" value="Genomic_DNA"/>
</dbReference>
<dbReference type="GO" id="GO:0006303">
    <property type="term" value="P:double-strand break repair via nonhomologous end joining"/>
    <property type="evidence" value="ECO:0007669"/>
    <property type="project" value="UniProtKB-UniRule"/>
</dbReference>
<comment type="caution">
    <text evidence="4">The sequence shown here is derived from an EMBL/GenBank/DDBJ whole genome shotgun (WGS) entry which is preliminary data.</text>
</comment>
<reference evidence="4 5" key="1">
    <citation type="submission" date="2020-04" db="EMBL/GenBank/DDBJ databases">
        <title>Chitinophaga sp. G-6-1-13 sp. nov., isolated from soil.</title>
        <authorList>
            <person name="Dahal R.H."/>
            <person name="Chaudhary D.K."/>
        </authorList>
    </citation>
    <scope>NUCLEOTIDE SEQUENCE [LARGE SCALE GENOMIC DNA]</scope>
    <source>
        <strain evidence="4 5">G-6-1-13</strain>
    </source>
</reference>
<dbReference type="GO" id="GO:0006310">
    <property type="term" value="P:DNA recombination"/>
    <property type="evidence" value="ECO:0007669"/>
    <property type="project" value="UniProtKB-KW"/>
</dbReference>
<comment type="function">
    <text evidence="2">With LigD forms a non-homologous end joining (NHEJ) DNA repair enzyme, which repairs dsDNA breaks with reduced fidelity. Binds linear dsDNA with 5'- and 3'- overhangs but not closed circular dsDNA nor ssDNA. Recruits and stimulates the ligase activity of LigD.</text>
</comment>
<evidence type="ECO:0000256" key="1">
    <source>
        <dbReference type="ARBA" id="ARBA00023125"/>
    </source>
</evidence>
<keyword evidence="2" id="KW-0227">DNA damage</keyword>
<dbReference type="AlphaFoldDB" id="A0A848GD79"/>
<gene>
    <name evidence="2" type="primary">ku</name>
    <name evidence="4" type="ORF">HHL17_01890</name>
</gene>
<dbReference type="Gene3D" id="2.40.290.10">
    <property type="match status" value="1"/>
</dbReference>
<evidence type="ECO:0000313" key="4">
    <source>
        <dbReference type="EMBL" id="NML35936.1"/>
    </source>
</evidence>